<feature type="transmembrane region" description="Helical" evidence="13">
    <location>
        <begin position="308"/>
        <end position="328"/>
    </location>
</feature>
<keyword evidence="5" id="KW-0762">Sugar transport</keyword>
<comment type="caution">
    <text evidence="15">The sequence shown here is derived from an EMBL/GenBank/DDBJ whole genome shotgun (WGS) entry which is preliminary data.</text>
</comment>
<comment type="catalytic activity">
    <reaction evidence="9">
        <text>D-xylose(in) + H(+)(in) = D-xylose(out) + H(+)(out)</text>
        <dbReference type="Rhea" id="RHEA:28959"/>
        <dbReference type="ChEBI" id="CHEBI:15378"/>
        <dbReference type="ChEBI" id="CHEBI:53455"/>
    </reaction>
    <physiologicalReaction direction="right-to-left" evidence="9">
        <dbReference type="Rhea" id="RHEA:28961"/>
    </physiologicalReaction>
</comment>
<accession>A0A8E1VA04</accession>
<dbReference type="CDD" id="cd17359">
    <property type="entry name" value="MFS_XylE_like"/>
    <property type="match status" value="1"/>
</dbReference>
<gene>
    <name evidence="15" type="ORF">SA3R_00980</name>
</gene>
<evidence type="ECO:0000256" key="9">
    <source>
        <dbReference type="ARBA" id="ARBA00050593"/>
    </source>
</evidence>
<evidence type="ECO:0000256" key="12">
    <source>
        <dbReference type="RuleBase" id="RU003346"/>
    </source>
</evidence>
<organism evidence="15 16">
    <name type="scientific">Pantoea dispersa</name>
    <dbReference type="NCBI Taxonomy" id="59814"/>
    <lineage>
        <taxon>Bacteria</taxon>
        <taxon>Pseudomonadati</taxon>
        <taxon>Pseudomonadota</taxon>
        <taxon>Gammaproteobacteria</taxon>
        <taxon>Enterobacterales</taxon>
        <taxon>Erwiniaceae</taxon>
        <taxon>Pantoea</taxon>
    </lineage>
</organism>
<dbReference type="Gene3D" id="1.20.1250.20">
    <property type="entry name" value="MFS general substrate transporter like domains"/>
    <property type="match status" value="2"/>
</dbReference>
<comment type="similarity">
    <text evidence="2 12">Belongs to the major facilitator superfamily. Sugar transporter (TC 2.A.1.1) family.</text>
</comment>
<proteinExistence type="inferred from homology"/>
<evidence type="ECO:0000313" key="16">
    <source>
        <dbReference type="Proteomes" id="UP000071979"/>
    </source>
</evidence>
<dbReference type="GO" id="GO:0005886">
    <property type="term" value="C:plasma membrane"/>
    <property type="evidence" value="ECO:0007669"/>
    <property type="project" value="UniProtKB-SubCell"/>
</dbReference>
<evidence type="ECO:0000256" key="5">
    <source>
        <dbReference type="ARBA" id="ARBA00022597"/>
    </source>
</evidence>
<keyword evidence="3 12" id="KW-0813">Transport</keyword>
<dbReference type="AlphaFoldDB" id="A0A8E1VA04"/>
<dbReference type="InterPro" id="IPR020846">
    <property type="entry name" value="MFS_dom"/>
</dbReference>
<dbReference type="InterPro" id="IPR003663">
    <property type="entry name" value="Sugar/inositol_transpt"/>
</dbReference>
<evidence type="ECO:0000256" key="7">
    <source>
        <dbReference type="ARBA" id="ARBA00022989"/>
    </source>
</evidence>
<comment type="subcellular location">
    <subcellularLocation>
        <location evidence="1">Cell membrane</location>
        <topology evidence="1">Multi-pass membrane protein</topology>
    </subcellularLocation>
</comment>
<dbReference type="InterPro" id="IPR047984">
    <property type="entry name" value="XylE-like"/>
</dbReference>
<dbReference type="Pfam" id="PF00083">
    <property type="entry name" value="Sugar_tr"/>
    <property type="match status" value="1"/>
</dbReference>
<feature type="transmembrane region" description="Helical" evidence="13">
    <location>
        <begin position="423"/>
        <end position="445"/>
    </location>
</feature>
<dbReference type="EMBL" id="LDSE01000001">
    <property type="protein sequence ID" value="KTS69881.1"/>
    <property type="molecule type" value="Genomic_DNA"/>
</dbReference>
<keyword evidence="4" id="KW-1003">Cell membrane</keyword>
<feature type="transmembrane region" description="Helical" evidence="13">
    <location>
        <begin position="12"/>
        <end position="33"/>
    </location>
</feature>
<feature type="transmembrane region" description="Helical" evidence="13">
    <location>
        <begin position="81"/>
        <end position="101"/>
    </location>
</feature>
<feature type="transmembrane region" description="Helical" evidence="13">
    <location>
        <begin position="266"/>
        <end position="288"/>
    </location>
</feature>
<feature type="transmembrane region" description="Helical" evidence="13">
    <location>
        <begin position="335"/>
        <end position="357"/>
    </location>
</feature>
<evidence type="ECO:0000256" key="11">
    <source>
        <dbReference type="ARBA" id="ARBA00076792"/>
    </source>
</evidence>
<dbReference type="GO" id="GO:0022857">
    <property type="term" value="F:transmembrane transporter activity"/>
    <property type="evidence" value="ECO:0007669"/>
    <property type="project" value="InterPro"/>
</dbReference>
<dbReference type="PROSITE" id="PS00216">
    <property type="entry name" value="SUGAR_TRANSPORT_1"/>
    <property type="match status" value="2"/>
</dbReference>
<dbReference type="PRINTS" id="PR00171">
    <property type="entry name" value="SUGRTRNSPORT"/>
</dbReference>
<dbReference type="FunFam" id="1.20.1250.20:FF:000122">
    <property type="entry name" value="D-xylose transporter XylE"/>
    <property type="match status" value="1"/>
</dbReference>
<dbReference type="PANTHER" id="PTHR48020:SF12">
    <property type="entry name" value="PROTON MYO-INOSITOL COTRANSPORTER"/>
    <property type="match status" value="1"/>
</dbReference>
<dbReference type="PANTHER" id="PTHR48020">
    <property type="entry name" value="PROTON MYO-INOSITOL COTRANSPORTER"/>
    <property type="match status" value="1"/>
</dbReference>
<evidence type="ECO:0000256" key="10">
    <source>
        <dbReference type="ARBA" id="ARBA00070440"/>
    </source>
</evidence>
<dbReference type="PROSITE" id="PS00217">
    <property type="entry name" value="SUGAR_TRANSPORT_2"/>
    <property type="match status" value="1"/>
</dbReference>
<keyword evidence="8 13" id="KW-0472">Membrane</keyword>
<feature type="transmembrane region" description="Helical" evidence="13">
    <location>
        <begin position="107"/>
        <end position="128"/>
    </location>
</feature>
<feature type="transmembrane region" description="Helical" evidence="13">
    <location>
        <begin position="183"/>
        <end position="206"/>
    </location>
</feature>
<feature type="domain" description="Major facilitator superfamily (MFS) profile" evidence="14">
    <location>
        <begin position="15"/>
        <end position="452"/>
    </location>
</feature>
<reference evidence="15 16" key="1">
    <citation type="journal article" date="2016" name="Front. Microbiol.">
        <title>Genomic Resource of Rice Seed Associated Bacteria.</title>
        <authorList>
            <person name="Midha S."/>
            <person name="Bansal K."/>
            <person name="Sharma S."/>
            <person name="Kumar N."/>
            <person name="Patil P.P."/>
            <person name="Chaudhry V."/>
            <person name="Patil P.B."/>
        </authorList>
    </citation>
    <scope>NUCLEOTIDE SEQUENCE [LARGE SCALE GENOMIC DNA]</scope>
    <source>
        <strain evidence="15 16">SA3</strain>
    </source>
</reference>
<feature type="transmembrane region" description="Helical" evidence="13">
    <location>
        <begin position="397"/>
        <end position="417"/>
    </location>
</feature>
<dbReference type="PROSITE" id="PS50850">
    <property type="entry name" value="MFS"/>
    <property type="match status" value="1"/>
</dbReference>
<evidence type="ECO:0000256" key="1">
    <source>
        <dbReference type="ARBA" id="ARBA00004651"/>
    </source>
</evidence>
<dbReference type="RefSeq" id="WP_021509551.1">
    <property type="nucleotide sequence ID" value="NZ_LDSD01000007.1"/>
</dbReference>
<evidence type="ECO:0000256" key="4">
    <source>
        <dbReference type="ARBA" id="ARBA00022475"/>
    </source>
</evidence>
<name>A0A8E1VA04_9GAMM</name>
<sequence>MNNHQHLNMRYVWSICLVAACGGLLFGYDWVVIGGAKPFYEAWFNVTDPAASGWAMSSALVGCVFGALVSGWSADKLGRRLPLIVAALLFVVSAIGTALASSFTLFVWWRILGGVGIGIASALSPMYIAEISPADKRGKFVAVNQLTIVIGVLAAQLINLMIADPVVGASTHAALRETWNGQVGWRWMFASAAVPSLAFLLLMMWVPESPRWLMLAGQPQRALAMLNKIGSPAYAQQTQREIARALEQDRQQTRARAGSLLAPRTLPIVITGIVLAIFQQWCGINVIFNYAQEIFASAGFDINGTLKSIVATGLINLLATVLALPLVDRLGRRKLMLIGAGGLTLCYALIAGAYTLGITGWPVLILVLAAIAVYALTLAPVTWVLLAEIFPNRIRGLAMSVATLALWIACFVLTYTFPILNAGLGAAGSFMLYGVICAAGFVFVLRRVPETKGISLELLEQQLTAGEPAAVAGEHSLR</sequence>
<evidence type="ECO:0000256" key="8">
    <source>
        <dbReference type="ARBA" id="ARBA00023136"/>
    </source>
</evidence>
<dbReference type="InterPro" id="IPR005829">
    <property type="entry name" value="Sugar_transporter_CS"/>
</dbReference>
<evidence type="ECO:0000256" key="6">
    <source>
        <dbReference type="ARBA" id="ARBA00022692"/>
    </source>
</evidence>
<feature type="transmembrane region" description="Helical" evidence="13">
    <location>
        <begin position="363"/>
        <end position="385"/>
    </location>
</feature>
<keyword evidence="6 13" id="KW-0812">Transmembrane</keyword>
<dbReference type="InterPro" id="IPR005828">
    <property type="entry name" value="MFS_sugar_transport-like"/>
</dbReference>
<feature type="transmembrane region" description="Helical" evidence="13">
    <location>
        <begin position="53"/>
        <end position="74"/>
    </location>
</feature>
<dbReference type="InterPro" id="IPR036259">
    <property type="entry name" value="MFS_trans_sf"/>
</dbReference>
<dbReference type="Proteomes" id="UP000071979">
    <property type="component" value="Unassembled WGS sequence"/>
</dbReference>
<evidence type="ECO:0000313" key="15">
    <source>
        <dbReference type="EMBL" id="KTS69881.1"/>
    </source>
</evidence>
<evidence type="ECO:0000256" key="2">
    <source>
        <dbReference type="ARBA" id="ARBA00010992"/>
    </source>
</evidence>
<dbReference type="InterPro" id="IPR050814">
    <property type="entry name" value="Myo-inositol_Transporter"/>
</dbReference>
<keyword evidence="7 13" id="KW-1133">Transmembrane helix</keyword>
<feature type="transmembrane region" description="Helical" evidence="13">
    <location>
        <begin position="140"/>
        <end position="163"/>
    </location>
</feature>
<dbReference type="NCBIfam" id="TIGR00879">
    <property type="entry name" value="SP"/>
    <property type="match status" value="1"/>
</dbReference>
<protein>
    <recommendedName>
        <fullName evidence="10">D-xylose-proton symporter</fullName>
    </recommendedName>
    <alternativeName>
        <fullName evidence="11">D-xylose transporter</fullName>
    </alternativeName>
</protein>
<evidence type="ECO:0000259" key="14">
    <source>
        <dbReference type="PROSITE" id="PS50850"/>
    </source>
</evidence>
<evidence type="ECO:0000256" key="13">
    <source>
        <dbReference type="SAM" id="Phobius"/>
    </source>
</evidence>
<dbReference type="SUPFAM" id="SSF103473">
    <property type="entry name" value="MFS general substrate transporter"/>
    <property type="match status" value="1"/>
</dbReference>
<evidence type="ECO:0000256" key="3">
    <source>
        <dbReference type="ARBA" id="ARBA00022448"/>
    </source>
</evidence>